<organism evidence="4">
    <name type="scientific">Polytomella parva</name>
    <dbReference type="NCBI Taxonomy" id="51329"/>
    <lineage>
        <taxon>Eukaryota</taxon>
        <taxon>Viridiplantae</taxon>
        <taxon>Chlorophyta</taxon>
        <taxon>core chlorophytes</taxon>
        <taxon>Chlorophyceae</taxon>
        <taxon>CS clade</taxon>
        <taxon>Chlamydomonadales</taxon>
        <taxon>Chlamydomonadaceae</taxon>
        <taxon>Polytomella</taxon>
    </lineage>
</organism>
<name>A0A7S0YNM6_9CHLO</name>
<gene>
    <name evidence="4" type="ORF">PPAR00522_LOCUS19817</name>
</gene>
<sequence length="177" mass="20491">MLENFAKIFGERDSVVIGIGDWEQKKHRKFKEPTKGKGFRNLLKKKGYQVYLVDEFQTSCQCSSCQDDSAKCEKFRMRLDPNTKKLPEKRHLRLVHGLLRCSSCSKLWNRDVNAAINIVRLTREILTGNGRPNYLDRSPSKADSATTSTVQNQNLHEDEKPHVKVRRQPRRFKSSTA</sequence>
<feature type="region of interest" description="Disordered" evidence="2">
    <location>
        <begin position="129"/>
        <end position="177"/>
    </location>
</feature>
<dbReference type="InterPro" id="IPR010095">
    <property type="entry name" value="Cas12f1-like_TNB"/>
</dbReference>
<proteinExistence type="predicted"/>
<evidence type="ECO:0000256" key="1">
    <source>
        <dbReference type="ARBA" id="ARBA00023125"/>
    </source>
</evidence>
<dbReference type="EMBL" id="HBFM01030391">
    <property type="protein sequence ID" value="CAD8788858.1"/>
    <property type="molecule type" value="Transcribed_RNA"/>
</dbReference>
<evidence type="ECO:0000259" key="3">
    <source>
        <dbReference type="Pfam" id="PF07282"/>
    </source>
</evidence>
<feature type="compositionally biased region" description="Basic residues" evidence="2">
    <location>
        <begin position="163"/>
        <end position="177"/>
    </location>
</feature>
<dbReference type="Pfam" id="PF07282">
    <property type="entry name" value="Cas12f1-like_TNB"/>
    <property type="match status" value="1"/>
</dbReference>
<evidence type="ECO:0000313" key="4">
    <source>
        <dbReference type="EMBL" id="CAD8788858.1"/>
    </source>
</evidence>
<dbReference type="AlphaFoldDB" id="A0A7S0YNM6"/>
<feature type="compositionally biased region" description="Polar residues" evidence="2">
    <location>
        <begin position="141"/>
        <end position="154"/>
    </location>
</feature>
<keyword evidence="1" id="KW-0238">DNA-binding</keyword>
<evidence type="ECO:0000256" key="2">
    <source>
        <dbReference type="SAM" id="MobiDB-lite"/>
    </source>
</evidence>
<reference evidence="4" key="1">
    <citation type="submission" date="2021-01" db="EMBL/GenBank/DDBJ databases">
        <authorList>
            <person name="Corre E."/>
            <person name="Pelletier E."/>
            <person name="Niang G."/>
            <person name="Scheremetjew M."/>
            <person name="Finn R."/>
            <person name="Kale V."/>
            <person name="Holt S."/>
            <person name="Cochrane G."/>
            <person name="Meng A."/>
            <person name="Brown T."/>
            <person name="Cohen L."/>
        </authorList>
    </citation>
    <scope>NUCLEOTIDE SEQUENCE</scope>
    <source>
        <strain evidence="4">SAG 63-3</strain>
    </source>
</reference>
<dbReference type="GO" id="GO:0003677">
    <property type="term" value="F:DNA binding"/>
    <property type="evidence" value="ECO:0007669"/>
    <property type="project" value="UniProtKB-KW"/>
</dbReference>
<accession>A0A7S0YNM6</accession>
<feature type="domain" description="Cas12f1-like TNB" evidence="3">
    <location>
        <begin position="43"/>
        <end position="118"/>
    </location>
</feature>
<protein>
    <recommendedName>
        <fullName evidence="3">Cas12f1-like TNB domain-containing protein</fullName>
    </recommendedName>
</protein>